<evidence type="ECO:0000256" key="3">
    <source>
        <dbReference type="ARBA" id="ARBA00022777"/>
    </source>
</evidence>
<comment type="similarity">
    <text evidence="4">Belongs to the adenylate kinase family.</text>
</comment>
<evidence type="ECO:0000256" key="4">
    <source>
        <dbReference type="RuleBase" id="RU003330"/>
    </source>
</evidence>
<keyword evidence="1 4" id="KW-0808">Transferase</keyword>
<dbReference type="GO" id="GO:0005524">
    <property type="term" value="F:ATP binding"/>
    <property type="evidence" value="ECO:0007669"/>
    <property type="project" value="InterPro"/>
</dbReference>
<protein>
    <recommendedName>
        <fullName evidence="5">Adenylate kinase active site lid domain-containing protein</fullName>
    </recommendedName>
</protein>
<evidence type="ECO:0000256" key="1">
    <source>
        <dbReference type="ARBA" id="ARBA00022679"/>
    </source>
</evidence>
<comment type="caution">
    <text evidence="6">The sequence shown here is derived from an EMBL/GenBank/DDBJ whole genome shotgun (WGS) entry which is preliminary data.</text>
</comment>
<dbReference type="GO" id="GO:0004017">
    <property type="term" value="F:AMP kinase activity"/>
    <property type="evidence" value="ECO:0007669"/>
    <property type="project" value="InterPro"/>
</dbReference>
<dbReference type="InterPro" id="IPR027417">
    <property type="entry name" value="P-loop_NTPase"/>
</dbReference>
<dbReference type="HAMAP" id="MF_00235">
    <property type="entry name" value="Adenylate_kinase_Adk"/>
    <property type="match status" value="1"/>
</dbReference>
<evidence type="ECO:0000313" key="6">
    <source>
        <dbReference type="EMBL" id="CAK7898726.1"/>
    </source>
</evidence>
<reference evidence="6" key="1">
    <citation type="submission" date="2024-01" db="EMBL/GenBank/DDBJ databases">
        <authorList>
            <person name="Webb A."/>
        </authorList>
    </citation>
    <scope>NUCLEOTIDE SEQUENCE</scope>
    <source>
        <strain evidence="6">Pm1</strain>
    </source>
</reference>
<evidence type="ECO:0000259" key="5">
    <source>
        <dbReference type="Pfam" id="PF05191"/>
    </source>
</evidence>
<dbReference type="Proteomes" id="UP001162060">
    <property type="component" value="Unassembled WGS sequence"/>
</dbReference>
<dbReference type="Pfam" id="PF00406">
    <property type="entry name" value="ADK"/>
    <property type="match status" value="1"/>
</dbReference>
<dbReference type="InterPro" id="IPR000850">
    <property type="entry name" value="Adenylat/UMP-CMP_kin"/>
</dbReference>
<dbReference type="Pfam" id="PF05191">
    <property type="entry name" value="ADK_lid"/>
    <property type="match status" value="1"/>
</dbReference>
<name>A0AAV1T270_9STRA</name>
<sequence>MAAKSLKIMFLGAPGAGKGTYASRIAPMLQIPTISTGDLVRHEITTGTALGEKIKEFNHSGKLVPDQIILDMMEKRLGLLDAQRGFILDGFPRNVSQAKAFQLVTALDLVLNIELPQWILKDKISGRRVCTTCGTGYNVAFIHHGEYYMPPLLPKVDGICDVCGTPSLVQRSDDKPETVEHRLEVYKQETFPLVDFYRKEGTLKTFKVKKGLADLDKLVDLIKKELHV</sequence>
<dbReference type="Gene3D" id="3.40.50.300">
    <property type="entry name" value="P-loop containing nucleotide triphosphate hydrolases"/>
    <property type="match status" value="1"/>
</dbReference>
<proteinExistence type="inferred from homology"/>
<dbReference type="NCBIfam" id="TIGR01351">
    <property type="entry name" value="adk"/>
    <property type="match status" value="1"/>
</dbReference>
<keyword evidence="3 4" id="KW-0418">Kinase</keyword>
<dbReference type="AlphaFoldDB" id="A0AAV1T270"/>
<dbReference type="InterPro" id="IPR006259">
    <property type="entry name" value="Adenyl_kin_sub"/>
</dbReference>
<evidence type="ECO:0000313" key="7">
    <source>
        <dbReference type="Proteomes" id="UP001162060"/>
    </source>
</evidence>
<keyword evidence="2" id="KW-0547">Nucleotide-binding</keyword>
<dbReference type="PANTHER" id="PTHR23359">
    <property type="entry name" value="NUCLEOTIDE KINASE"/>
    <property type="match status" value="1"/>
</dbReference>
<dbReference type="SUPFAM" id="SSF52540">
    <property type="entry name" value="P-loop containing nucleoside triphosphate hydrolases"/>
    <property type="match status" value="1"/>
</dbReference>
<dbReference type="CDD" id="cd01428">
    <property type="entry name" value="ADK"/>
    <property type="match status" value="1"/>
</dbReference>
<feature type="domain" description="Adenylate kinase active site lid" evidence="5">
    <location>
        <begin position="127"/>
        <end position="173"/>
    </location>
</feature>
<accession>A0AAV1T270</accession>
<dbReference type="EMBL" id="CAKLBY020000016">
    <property type="protein sequence ID" value="CAK7898726.1"/>
    <property type="molecule type" value="Genomic_DNA"/>
</dbReference>
<dbReference type="InterPro" id="IPR007862">
    <property type="entry name" value="Adenylate_kinase_lid-dom"/>
</dbReference>
<dbReference type="InterPro" id="IPR033690">
    <property type="entry name" value="Adenylat_kinase_CS"/>
</dbReference>
<organism evidence="6 7">
    <name type="scientific">Peronospora matthiolae</name>
    <dbReference type="NCBI Taxonomy" id="2874970"/>
    <lineage>
        <taxon>Eukaryota</taxon>
        <taxon>Sar</taxon>
        <taxon>Stramenopiles</taxon>
        <taxon>Oomycota</taxon>
        <taxon>Peronosporomycetes</taxon>
        <taxon>Peronosporales</taxon>
        <taxon>Peronosporaceae</taxon>
        <taxon>Peronospora</taxon>
    </lineage>
</organism>
<evidence type="ECO:0000256" key="2">
    <source>
        <dbReference type="ARBA" id="ARBA00022741"/>
    </source>
</evidence>
<dbReference type="PROSITE" id="PS00113">
    <property type="entry name" value="ADENYLATE_KINASE"/>
    <property type="match status" value="1"/>
</dbReference>
<gene>
    <name evidence="6" type="ORF">PM001_LOCUS1719</name>
</gene>
<dbReference type="PRINTS" id="PR00094">
    <property type="entry name" value="ADENYLTKNASE"/>
</dbReference>